<sequence length="132" mass="14266">MSWRQATAHLSATAWQKQLQFVAGALKPLILALLFGPPRPGKAEAWHKPLQILVFIVLPGLLTLKGDVALIRGIVASGDFTWWQRVNAILMVAGSSSNSSTSLCLTGASTFCDFADRRFMSGGDDQDHELGV</sequence>
<dbReference type="AlphaFoldDB" id="A0A812STN5"/>
<keyword evidence="1" id="KW-1133">Transmembrane helix</keyword>
<keyword evidence="1" id="KW-0472">Membrane</keyword>
<accession>A0A812STN5</accession>
<organism evidence="2 3">
    <name type="scientific">Symbiodinium natans</name>
    <dbReference type="NCBI Taxonomy" id="878477"/>
    <lineage>
        <taxon>Eukaryota</taxon>
        <taxon>Sar</taxon>
        <taxon>Alveolata</taxon>
        <taxon>Dinophyceae</taxon>
        <taxon>Suessiales</taxon>
        <taxon>Symbiodiniaceae</taxon>
        <taxon>Symbiodinium</taxon>
    </lineage>
</organism>
<comment type="caution">
    <text evidence="2">The sequence shown here is derived from an EMBL/GenBank/DDBJ whole genome shotgun (WGS) entry which is preliminary data.</text>
</comment>
<gene>
    <name evidence="2" type="ORF">SNAT2548_LOCUS27882</name>
</gene>
<name>A0A812STN5_9DINO</name>
<keyword evidence="1" id="KW-0812">Transmembrane</keyword>
<reference evidence="2" key="1">
    <citation type="submission" date="2021-02" db="EMBL/GenBank/DDBJ databases">
        <authorList>
            <person name="Dougan E. K."/>
            <person name="Rhodes N."/>
            <person name="Thang M."/>
            <person name="Chan C."/>
        </authorList>
    </citation>
    <scope>NUCLEOTIDE SEQUENCE</scope>
</reference>
<feature type="transmembrane region" description="Helical" evidence="1">
    <location>
        <begin position="21"/>
        <end position="38"/>
    </location>
</feature>
<evidence type="ECO:0000313" key="3">
    <source>
        <dbReference type="Proteomes" id="UP000604046"/>
    </source>
</evidence>
<protein>
    <submittedName>
        <fullName evidence="2">Uncharacterized protein</fullName>
    </submittedName>
</protein>
<dbReference type="EMBL" id="CAJNDS010002494">
    <property type="protein sequence ID" value="CAE7497771.1"/>
    <property type="molecule type" value="Genomic_DNA"/>
</dbReference>
<evidence type="ECO:0000313" key="2">
    <source>
        <dbReference type="EMBL" id="CAE7497771.1"/>
    </source>
</evidence>
<keyword evidence="3" id="KW-1185">Reference proteome</keyword>
<dbReference type="Proteomes" id="UP000604046">
    <property type="component" value="Unassembled WGS sequence"/>
</dbReference>
<evidence type="ECO:0000256" key="1">
    <source>
        <dbReference type="SAM" id="Phobius"/>
    </source>
</evidence>
<feature type="transmembrane region" description="Helical" evidence="1">
    <location>
        <begin position="50"/>
        <end position="75"/>
    </location>
</feature>
<proteinExistence type="predicted"/>